<dbReference type="Gene3D" id="3.30.450.40">
    <property type="match status" value="1"/>
</dbReference>
<comment type="caution">
    <text evidence="3">The sequence shown here is derived from an EMBL/GenBank/DDBJ whole genome shotgun (WGS) entry which is preliminary data.</text>
</comment>
<dbReference type="Pfam" id="PF00990">
    <property type="entry name" value="GGDEF"/>
    <property type="match status" value="1"/>
</dbReference>
<feature type="transmembrane region" description="Helical" evidence="1">
    <location>
        <begin position="352"/>
        <end position="374"/>
    </location>
</feature>
<dbReference type="SUPFAM" id="SSF55073">
    <property type="entry name" value="Nucleotide cyclase"/>
    <property type="match status" value="1"/>
</dbReference>
<dbReference type="PANTHER" id="PTHR45138">
    <property type="entry name" value="REGULATORY COMPONENTS OF SENSORY TRANSDUCTION SYSTEM"/>
    <property type="match status" value="1"/>
</dbReference>
<dbReference type="RefSeq" id="WP_200272307.1">
    <property type="nucleotide sequence ID" value="NZ_JAENHN010000051.1"/>
</dbReference>
<proteinExistence type="predicted"/>
<dbReference type="Proteomes" id="UP000596739">
    <property type="component" value="Unassembled WGS sequence"/>
</dbReference>
<feature type="transmembrane region" description="Helical" evidence="1">
    <location>
        <begin position="205"/>
        <end position="223"/>
    </location>
</feature>
<accession>A0ABS1EU09</accession>
<dbReference type="InterPro" id="IPR029787">
    <property type="entry name" value="Nucleotide_cyclase"/>
</dbReference>
<organism evidence="3 4">
    <name type="scientific">Clostridium yunnanense</name>
    <dbReference type="NCBI Taxonomy" id="2800325"/>
    <lineage>
        <taxon>Bacteria</taxon>
        <taxon>Bacillati</taxon>
        <taxon>Bacillota</taxon>
        <taxon>Clostridia</taxon>
        <taxon>Eubacteriales</taxon>
        <taxon>Clostridiaceae</taxon>
        <taxon>Clostridium</taxon>
    </lineage>
</organism>
<dbReference type="InterPro" id="IPR043128">
    <property type="entry name" value="Rev_trsase/Diguanyl_cyclase"/>
</dbReference>
<keyword evidence="1" id="KW-0812">Transmembrane</keyword>
<keyword evidence="1" id="KW-0472">Membrane</keyword>
<dbReference type="InterPro" id="IPR011623">
    <property type="entry name" value="7TMR_DISM_rcpt_extracell_dom1"/>
</dbReference>
<dbReference type="EMBL" id="JAENHN010000051">
    <property type="protein sequence ID" value="MBK1812778.1"/>
    <property type="molecule type" value="Genomic_DNA"/>
</dbReference>
<dbReference type="PANTHER" id="PTHR45138:SF9">
    <property type="entry name" value="DIGUANYLATE CYCLASE DGCM-RELATED"/>
    <property type="match status" value="1"/>
</dbReference>
<sequence>MKYEIRKKNVLRLFTYLLFVFLTIGLSNTVALASENISSVVKVNNGEEEYDLTDHLQILQDTKRVFTIDSIFYPEIRDKFKSYKESNLSGEISSAAYWVRVVVQNDQDQAANMFLEISKPQLSNLKFYRFDGQRLIEEVDTGSDYPFSNREINNRNFVFDLHLPSKETQTIILRVEAKSYLQLPVKLYTEKHFIEKEEHSNMVLGFYYGIMLIMLLYNLILYFSLKDETYIYYCCFIFAFSIMQLIWDGLAFQYLWPKLVFWNTKANPVFIILSAMFSLQFTRSFLRVKERSRFYDKLMSCMLFTELIAVIAAILIPVAIATEMSVFIITASSAICFASIKLVGVKERAVQLYVVSWIALFLGSSLNILTAYKILPLSFITLYSPRIGAVINIVLLSLSLGDRFNIMRQEKVIEEKQRILLENLHDITKTITSTNDIGTMVTFLLQRICKITKFHNGMIVLKEDQGYVVKATLGYKAEQLKNKILFQVEQDLYFQKTIKENHSIILNDVVMHAYGIDRSFKAFIEFPITYHKKNVGIIVLYDDTIDDSNGAQYEVLYNFTGQVGIAIENARLFNQVEKLATTDGLTGAYTRTHFFNMSESIIEEHRNSNKCVSLIMLDIDYFKKINDTYGHLIGDKTLQQLVSTIKMELTEDCIIGRYGGEEFLVLLKDTNLDTAIYLAEKLREKIENMNIEIDKDNFIKSTISIGVANTSENTFKISQLIEKADQALYLSKQNGRNKVSTVKISV</sequence>
<keyword evidence="1" id="KW-1133">Transmembrane helix</keyword>
<dbReference type="SUPFAM" id="SSF55781">
    <property type="entry name" value="GAF domain-like"/>
    <property type="match status" value="1"/>
</dbReference>
<evidence type="ECO:0000313" key="4">
    <source>
        <dbReference type="Proteomes" id="UP000596739"/>
    </source>
</evidence>
<dbReference type="InterPro" id="IPR011622">
    <property type="entry name" value="7TMR_DISM_rcpt_extracell_dom2"/>
</dbReference>
<gene>
    <name evidence="3" type="ORF">JHL18_19330</name>
</gene>
<feature type="domain" description="GGDEF" evidence="2">
    <location>
        <begin position="610"/>
        <end position="744"/>
    </location>
</feature>
<dbReference type="Gene3D" id="2.60.40.2380">
    <property type="match status" value="1"/>
</dbReference>
<dbReference type="InterPro" id="IPR029016">
    <property type="entry name" value="GAF-like_dom_sf"/>
</dbReference>
<keyword evidence="4" id="KW-1185">Reference proteome</keyword>
<feature type="transmembrane region" description="Helical" evidence="1">
    <location>
        <begin position="267"/>
        <end position="286"/>
    </location>
</feature>
<dbReference type="InterPro" id="IPR003018">
    <property type="entry name" value="GAF"/>
</dbReference>
<evidence type="ECO:0000256" key="1">
    <source>
        <dbReference type="SAM" id="Phobius"/>
    </source>
</evidence>
<dbReference type="Pfam" id="PF13185">
    <property type="entry name" value="GAF_2"/>
    <property type="match status" value="1"/>
</dbReference>
<dbReference type="CDD" id="cd01949">
    <property type="entry name" value="GGDEF"/>
    <property type="match status" value="1"/>
</dbReference>
<feature type="transmembrane region" description="Helical" evidence="1">
    <location>
        <begin position="298"/>
        <end position="320"/>
    </location>
</feature>
<dbReference type="Gene3D" id="3.30.70.270">
    <property type="match status" value="1"/>
</dbReference>
<feature type="transmembrane region" description="Helical" evidence="1">
    <location>
        <begin position="230"/>
        <end position="247"/>
    </location>
</feature>
<dbReference type="SMART" id="SM00267">
    <property type="entry name" value="GGDEF"/>
    <property type="match status" value="1"/>
</dbReference>
<dbReference type="Pfam" id="PF07695">
    <property type="entry name" value="7TMR-DISM_7TM"/>
    <property type="match status" value="1"/>
</dbReference>
<dbReference type="InterPro" id="IPR000160">
    <property type="entry name" value="GGDEF_dom"/>
</dbReference>
<evidence type="ECO:0000313" key="3">
    <source>
        <dbReference type="EMBL" id="MBK1812778.1"/>
    </source>
</evidence>
<protein>
    <submittedName>
        <fullName evidence="3">Diguanylate cyclase</fullName>
    </submittedName>
</protein>
<feature type="transmembrane region" description="Helical" evidence="1">
    <location>
        <begin position="380"/>
        <end position="401"/>
    </location>
</feature>
<dbReference type="PROSITE" id="PS50887">
    <property type="entry name" value="GGDEF"/>
    <property type="match status" value="1"/>
</dbReference>
<evidence type="ECO:0000259" key="2">
    <source>
        <dbReference type="PROSITE" id="PS50887"/>
    </source>
</evidence>
<reference evidence="4" key="1">
    <citation type="submission" date="2021-01" db="EMBL/GenBank/DDBJ databases">
        <title>Genome public.</title>
        <authorList>
            <person name="Liu C."/>
            <person name="Sun Q."/>
        </authorList>
    </citation>
    <scope>NUCLEOTIDE SEQUENCE [LARGE SCALE GENOMIC DNA]</scope>
    <source>
        <strain evidence="4">YIM B02505</strain>
    </source>
</reference>
<dbReference type="InterPro" id="IPR050469">
    <property type="entry name" value="Diguanylate_Cyclase"/>
</dbReference>
<dbReference type="Pfam" id="PF07696">
    <property type="entry name" value="7TMR-DISMED2"/>
    <property type="match status" value="1"/>
</dbReference>
<dbReference type="NCBIfam" id="TIGR00254">
    <property type="entry name" value="GGDEF"/>
    <property type="match status" value="1"/>
</dbReference>
<name>A0ABS1EU09_9CLOT</name>
<feature type="transmembrane region" description="Helical" evidence="1">
    <location>
        <begin position="326"/>
        <end position="345"/>
    </location>
</feature>